<evidence type="ECO:0000313" key="2">
    <source>
        <dbReference type="Proteomes" id="UP000265520"/>
    </source>
</evidence>
<comment type="caution">
    <text evidence="1">The sequence shown here is derived from an EMBL/GenBank/DDBJ whole genome shotgun (WGS) entry which is preliminary data.</text>
</comment>
<dbReference type="Proteomes" id="UP000265520">
    <property type="component" value="Unassembled WGS sequence"/>
</dbReference>
<proteinExistence type="predicted"/>
<sequence length="41" mass="4462">TPQLVFAKRALARLSENALKIGSGFRSLARLASHFSLSEMS</sequence>
<accession>A0A392UQJ9</accession>
<name>A0A392UQJ9_9FABA</name>
<evidence type="ECO:0000313" key="1">
    <source>
        <dbReference type="EMBL" id="MCI75007.1"/>
    </source>
</evidence>
<reference evidence="1 2" key="1">
    <citation type="journal article" date="2018" name="Front. Plant Sci.">
        <title>Red Clover (Trifolium pratense) and Zigzag Clover (T. medium) - A Picture of Genomic Similarities and Differences.</title>
        <authorList>
            <person name="Dluhosova J."/>
            <person name="Istvanek J."/>
            <person name="Nedelnik J."/>
            <person name="Repkova J."/>
        </authorList>
    </citation>
    <scope>NUCLEOTIDE SEQUENCE [LARGE SCALE GENOMIC DNA]</scope>
    <source>
        <strain evidence="2">cv. 10/8</strain>
        <tissue evidence="1">Leaf</tissue>
    </source>
</reference>
<protein>
    <submittedName>
        <fullName evidence="1">Uncharacterized protein</fullName>
    </submittedName>
</protein>
<dbReference type="EMBL" id="LXQA010873277">
    <property type="protein sequence ID" value="MCI75007.1"/>
    <property type="molecule type" value="Genomic_DNA"/>
</dbReference>
<dbReference type="AlphaFoldDB" id="A0A392UQJ9"/>
<keyword evidence="2" id="KW-1185">Reference proteome</keyword>
<organism evidence="1 2">
    <name type="scientific">Trifolium medium</name>
    <dbReference type="NCBI Taxonomy" id="97028"/>
    <lineage>
        <taxon>Eukaryota</taxon>
        <taxon>Viridiplantae</taxon>
        <taxon>Streptophyta</taxon>
        <taxon>Embryophyta</taxon>
        <taxon>Tracheophyta</taxon>
        <taxon>Spermatophyta</taxon>
        <taxon>Magnoliopsida</taxon>
        <taxon>eudicotyledons</taxon>
        <taxon>Gunneridae</taxon>
        <taxon>Pentapetalae</taxon>
        <taxon>rosids</taxon>
        <taxon>fabids</taxon>
        <taxon>Fabales</taxon>
        <taxon>Fabaceae</taxon>
        <taxon>Papilionoideae</taxon>
        <taxon>50 kb inversion clade</taxon>
        <taxon>NPAAA clade</taxon>
        <taxon>Hologalegina</taxon>
        <taxon>IRL clade</taxon>
        <taxon>Trifolieae</taxon>
        <taxon>Trifolium</taxon>
    </lineage>
</organism>
<feature type="non-terminal residue" evidence="1">
    <location>
        <position position="1"/>
    </location>
</feature>